<feature type="transmembrane region" description="Helical" evidence="1">
    <location>
        <begin position="220"/>
        <end position="241"/>
    </location>
</feature>
<feature type="transmembrane region" description="Helical" evidence="1">
    <location>
        <begin position="122"/>
        <end position="141"/>
    </location>
</feature>
<evidence type="ECO:0000313" key="5">
    <source>
        <dbReference type="Proteomes" id="UP000659654"/>
    </source>
</evidence>
<evidence type="ECO:0000256" key="1">
    <source>
        <dbReference type="SAM" id="Phobius"/>
    </source>
</evidence>
<sequence>MLSLHFAPTTDEPYAWDYPSHDGQFPSEPLDELGCISVLLKANFLLTTIIGGLLSFTLFYLVCFKTTGALKNYRKMLFICSVNDVTYWAFDNLMGTKLKEKDGVFMVKLEGPIRFLEREPRLRIFSVYIFSACLVNSLLPAQVYFRYCSLLRSQPLSTAKTTILFLISFLAAAPNCYLAYLGYGSSAEVRPGYNYGKLWYREVPLPPVFYADIRSTKQKIYFIYGGCFVCMSYGVSVFFGYKTMQKMSTLYDSCSENTKRLQRQLNSYLFVQFIIPLVVCVGPMMYFVIPAFFYVDTGRPCLLIGVSLSWIPMLNALITMIVIVPYRRFLMRMIFSVLPDMCKGATSIRDYKSRSTGSG</sequence>
<dbReference type="eggNOG" id="ENOG502SX90">
    <property type="taxonomic scope" value="Eukaryota"/>
</dbReference>
<feature type="transmembrane region" description="Helical" evidence="1">
    <location>
        <begin position="307"/>
        <end position="326"/>
    </location>
</feature>
<dbReference type="EMBL" id="CAJFCV020000006">
    <property type="protein sequence ID" value="CAG9128983.1"/>
    <property type="molecule type" value="Genomic_DNA"/>
</dbReference>
<protein>
    <submittedName>
        <fullName evidence="2">(pine wood nematode) hypothetical protein</fullName>
    </submittedName>
</protein>
<name>A0A1I7RJQ1_BURXY</name>
<dbReference type="PANTHER" id="PTHR22943:SF248">
    <property type="entry name" value="SEVEN TM RECEPTOR"/>
    <property type="match status" value="1"/>
</dbReference>
<feature type="transmembrane region" description="Helical" evidence="1">
    <location>
        <begin position="42"/>
        <end position="61"/>
    </location>
</feature>
<reference evidence="6" key="1">
    <citation type="submission" date="2016-11" db="UniProtKB">
        <authorList>
            <consortium name="WormBaseParasite"/>
        </authorList>
    </citation>
    <scope>IDENTIFICATION</scope>
</reference>
<dbReference type="Proteomes" id="UP000095284">
    <property type="component" value="Unplaced"/>
</dbReference>
<dbReference type="AlphaFoldDB" id="A0A1I7RJQ1"/>
<dbReference type="InterPro" id="IPR019428">
    <property type="entry name" value="7TM_GPCR_serpentine_rcpt_Str"/>
</dbReference>
<keyword evidence="1" id="KW-1133">Transmembrane helix</keyword>
<evidence type="ECO:0000313" key="6">
    <source>
        <dbReference type="WBParaSite" id="BXY_0093300.1"/>
    </source>
</evidence>
<dbReference type="Proteomes" id="UP000659654">
    <property type="component" value="Unassembled WGS sequence"/>
</dbReference>
<evidence type="ECO:0000313" key="2">
    <source>
        <dbReference type="EMBL" id="CAD5233675.1"/>
    </source>
</evidence>
<dbReference type="PANTHER" id="PTHR22943">
    <property type="entry name" value="7-TRANSMEMBRANE DOMAIN RECEPTOR C.ELEGANS"/>
    <property type="match status" value="1"/>
</dbReference>
<organism evidence="4 6">
    <name type="scientific">Bursaphelenchus xylophilus</name>
    <name type="common">Pinewood nematode worm</name>
    <name type="synonym">Aphelenchoides xylophilus</name>
    <dbReference type="NCBI Taxonomy" id="6326"/>
    <lineage>
        <taxon>Eukaryota</taxon>
        <taxon>Metazoa</taxon>
        <taxon>Ecdysozoa</taxon>
        <taxon>Nematoda</taxon>
        <taxon>Chromadorea</taxon>
        <taxon>Rhabditida</taxon>
        <taxon>Tylenchina</taxon>
        <taxon>Tylenchomorpha</taxon>
        <taxon>Aphelenchoidea</taxon>
        <taxon>Aphelenchoididae</taxon>
        <taxon>Bursaphelenchus</taxon>
    </lineage>
</organism>
<gene>
    <name evidence="2" type="ORF">BXYJ_LOCUS13766</name>
</gene>
<dbReference type="OrthoDB" id="5807968at2759"/>
<keyword evidence="1" id="KW-0472">Membrane</keyword>
<accession>A0A1I7RJQ1</accession>
<evidence type="ECO:0000313" key="4">
    <source>
        <dbReference type="Proteomes" id="UP000095284"/>
    </source>
</evidence>
<evidence type="ECO:0000313" key="3">
    <source>
        <dbReference type="EMBL" id="CAG9128983.1"/>
    </source>
</evidence>
<dbReference type="SMR" id="A0A1I7RJQ1"/>
<feature type="transmembrane region" description="Helical" evidence="1">
    <location>
        <begin position="162"/>
        <end position="183"/>
    </location>
</feature>
<dbReference type="Proteomes" id="UP000582659">
    <property type="component" value="Unassembled WGS sequence"/>
</dbReference>
<dbReference type="WBParaSite" id="BXY_0093300.1">
    <property type="protein sequence ID" value="BXY_0093300.1"/>
    <property type="gene ID" value="BXY_0093300"/>
</dbReference>
<keyword evidence="1" id="KW-0812">Transmembrane</keyword>
<feature type="transmembrane region" description="Helical" evidence="1">
    <location>
        <begin position="269"/>
        <end position="295"/>
    </location>
</feature>
<reference evidence="3" key="2">
    <citation type="submission" date="2020-08" db="EMBL/GenBank/DDBJ databases">
        <authorList>
            <person name="Kikuchi T."/>
        </authorList>
    </citation>
    <scope>NUCLEOTIDE SEQUENCE</scope>
    <source>
        <strain evidence="2">Ka4C1</strain>
    </source>
</reference>
<keyword evidence="5" id="KW-1185">Reference proteome</keyword>
<dbReference type="Pfam" id="PF10326">
    <property type="entry name" value="7TM_GPCR_Str"/>
    <property type="match status" value="1"/>
</dbReference>
<dbReference type="EMBL" id="CAJFDI010000006">
    <property type="protein sequence ID" value="CAD5233675.1"/>
    <property type="molecule type" value="Genomic_DNA"/>
</dbReference>
<proteinExistence type="predicted"/>